<feature type="region of interest" description="Disordered" evidence="1">
    <location>
        <begin position="35"/>
        <end position="64"/>
    </location>
</feature>
<evidence type="ECO:0000313" key="3">
    <source>
        <dbReference type="Proteomes" id="UP000326678"/>
    </source>
</evidence>
<dbReference type="AlphaFoldDB" id="A0A5P8VR82"/>
<proteinExistence type="predicted"/>
<evidence type="ECO:0000256" key="1">
    <source>
        <dbReference type="SAM" id="MobiDB-lite"/>
    </source>
</evidence>
<dbReference type="KEGG" id="nsh:GXM_00415"/>
<keyword evidence="3" id="KW-1185">Reference proteome</keyword>
<dbReference type="Proteomes" id="UP000326678">
    <property type="component" value="Chromosome Gxm1"/>
</dbReference>
<sequence length="113" mass="12120">MFILITFKRRDFNLNNQARTKIMESTLFTTLTVTEEASLSGGKRHKKPAPHKPTTTTPPAPTPKPAILTQVALNIFVGGGSGTKLTQEAINIAEDVPAGSTVTQTALNIATFK</sequence>
<name>A0A5P8VR82_9NOSO</name>
<accession>A0A5P8VR82</accession>
<evidence type="ECO:0000313" key="2">
    <source>
        <dbReference type="EMBL" id="QFS42942.1"/>
    </source>
</evidence>
<reference evidence="2 3" key="1">
    <citation type="submission" date="2019-10" db="EMBL/GenBank/DDBJ databases">
        <title>Genomic and transcriptomic insights into the perfect genentic adaptation of a filamentous nitrogen-fixing cyanobacterium to rice fields.</title>
        <authorList>
            <person name="Chen Z."/>
        </authorList>
    </citation>
    <scope>NUCLEOTIDE SEQUENCE [LARGE SCALE GENOMIC DNA]</scope>
    <source>
        <strain evidence="2">CCNUC1</strain>
    </source>
</reference>
<gene>
    <name evidence="2" type="ORF">GXM_00415</name>
</gene>
<protein>
    <submittedName>
        <fullName evidence="2">Uncharacterized protein</fullName>
    </submittedName>
</protein>
<organism evidence="2 3">
    <name type="scientific">Nostoc sphaeroides CCNUC1</name>
    <dbReference type="NCBI Taxonomy" id="2653204"/>
    <lineage>
        <taxon>Bacteria</taxon>
        <taxon>Bacillati</taxon>
        <taxon>Cyanobacteriota</taxon>
        <taxon>Cyanophyceae</taxon>
        <taxon>Nostocales</taxon>
        <taxon>Nostocaceae</taxon>
        <taxon>Nostoc</taxon>
    </lineage>
</organism>
<dbReference type="EMBL" id="CP045226">
    <property type="protein sequence ID" value="QFS42942.1"/>
    <property type="molecule type" value="Genomic_DNA"/>
</dbReference>